<dbReference type="InterPro" id="IPR036736">
    <property type="entry name" value="ACP-like_sf"/>
</dbReference>
<dbReference type="InterPro" id="IPR010060">
    <property type="entry name" value="NRPS_synth"/>
</dbReference>
<dbReference type="Gene3D" id="3.30.300.30">
    <property type="match status" value="1"/>
</dbReference>
<dbReference type="GO" id="GO:0008610">
    <property type="term" value="P:lipid biosynthetic process"/>
    <property type="evidence" value="ECO:0007669"/>
    <property type="project" value="UniProtKB-ARBA"/>
</dbReference>
<dbReference type="CDD" id="cd19543">
    <property type="entry name" value="DCL_NRPS"/>
    <property type="match status" value="2"/>
</dbReference>
<evidence type="ECO:0000313" key="9">
    <source>
        <dbReference type="Proteomes" id="UP000294927"/>
    </source>
</evidence>
<name>A0A4R7UNI6_9PSEU</name>
<dbReference type="InterPro" id="IPR001242">
    <property type="entry name" value="Condensation_dom"/>
</dbReference>
<comment type="similarity">
    <text evidence="2">Belongs to the ATP-dependent AMP-binding enzyme family.</text>
</comment>
<dbReference type="InterPro" id="IPR020806">
    <property type="entry name" value="PKS_PP-bd"/>
</dbReference>
<dbReference type="Gene3D" id="3.40.50.980">
    <property type="match status" value="2"/>
</dbReference>
<dbReference type="GO" id="GO:0044550">
    <property type="term" value="P:secondary metabolite biosynthetic process"/>
    <property type="evidence" value="ECO:0007669"/>
    <property type="project" value="UniProtKB-ARBA"/>
</dbReference>
<organism evidence="8 9">
    <name type="scientific">Actinophytocola oryzae</name>
    <dbReference type="NCBI Taxonomy" id="502181"/>
    <lineage>
        <taxon>Bacteria</taxon>
        <taxon>Bacillati</taxon>
        <taxon>Actinomycetota</taxon>
        <taxon>Actinomycetes</taxon>
        <taxon>Pseudonocardiales</taxon>
        <taxon>Pseudonocardiaceae</taxon>
    </lineage>
</organism>
<dbReference type="EMBL" id="SOCP01000040">
    <property type="protein sequence ID" value="TDV34269.1"/>
    <property type="molecule type" value="Genomic_DNA"/>
</dbReference>
<dbReference type="NCBIfam" id="TIGR01720">
    <property type="entry name" value="NRPS-para261"/>
    <property type="match status" value="1"/>
</dbReference>
<dbReference type="GO" id="GO:0003824">
    <property type="term" value="F:catalytic activity"/>
    <property type="evidence" value="ECO:0007669"/>
    <property type="project" value="InterPro"/>
</dbReference>
<evidence type="ECO:0000259" key="7">
    <source>
        <dbReference type="PROSITE" id="PS50075"/>
    </source>
</evidence>
<sequence>MAATKPADILPLSPLQQGLWFHARYGLESDVDGDVYLVQQVLELEGEVRPEALREAVGVVLRRHPHLAAGFFHEGLDFPVQVVPSDVEPPWRQFDLSRLPAPDRARRLADILAEDRRRRFEPTRPPLLRFTLVRLGDRDFRFVFTNHHILLDGWSVPLLFRELFLAYSSGADALPHVPPYRKYLEWLLGQDRAAAQAAWRTALAGLDGGTRLAPAASVRGTAVEPVATQLSLPADLTAELTARARTWGVTLNLIVQGAWAVLLGHLTGSDDVVFGTTVSVRPPELAGSDHMIGLLINTVPVRVVLRPGESMAALLTRLHREQTALLGHQHLELAEIHRIACTNELFDTLTVVENFPVAERADRVDASVRLTRRTGTGGDSSHYPLSLVVTPGTHLTLRFTHRPDVLDAETVTALTGRFTRLLETVARTPERRLASLDLLTRDERHQTLTAWNDTRRDHPIRTLPELFEQQAARTPAATALSFLDTALSYAELNARANRLARYLVTLGAGPERRVALVLPKSADLPVAMLAVLKTGAAYVPIDPDYPRPRIDFMLTDARPVCVVAATAVPGATVALDDDAVRAGVAGMAAGNLTDADRHGALSPAHPAYVIYTSGTTGRPKGVEVPHAGVPNLAAFLAGRCAVTPSSRVMQWASASFDATVLETWPAWAAGATLVLPPDRLAGDELAAFVAREGVTHTLLPPTVLATLPVESVPGLSCVIGGGEELPPDLVRRWSANGRLVLNAYGPTEITVVATMSHALDGTGTVPIGGPLDNTRVFVLDGALRLVPPGVVGELYVAGAGVARGYVGRPALSAGRFVACPFGSGERMYRTGDVVRWRRDGQLEFVGRSDDQVKVRGFRVEPGEVEAALSAHDAVARSVVTVRQDGAGPPRLVAYAVAHGATDALPVLLRDHLRDRLPDHMVPAAVVIVPDLPLTPNGKLDRGALPAPDFAAGAGRGGAPGTPAEELLCTLLADVLGLPKVSVDDGFFDLGGDSIIALRLVSRARAAGLVLSVRDVFDSPTVAGLAAVASHTQATGETDDGVGAAAFTPIVHWLLGGGGPDVGTLHQAMTVEVPVGIAEPVLVAGLQAVLDEHDALRMRVGDVEAWIPPPGSVRAIDLVRRIDLSTVAGADREAVRAREAAAAVAGLAPRDGIMVRAVWFDHGDASGRLLLVLHHLVVDGVSWRVLLPDLRAAWDTARNGGTWRRTNRGTSWRRWSRLLGEQALGADRIAELPLWSAMLAAPDPLSTARPLDPRRDTAASVRSLTVSLPPDTTAAVLSAVPAAFHGGVNDILLTALAVALVRWRRRFGIDTTPVLVRLEGHGRESAAAGSDVDVSDTVGWFTSMYPVRLDPGAGEDLVSAVKRVKEQLRAVPDNGLGFGLLRHLNPDTAAVLAPLPEPVVGFNYLGRFAARSDASDGAPLAIPTATAPAPARHLVDLNAVTHDRADGAELTATWSWPGHALTEREIRDLADSWLTVLTELAGSHAGGHTPSDFLAPVPQHVIEEWERSPAGVADVLPLAPLQQGLWFHALYDFHSTAADDGAYRVQQVLALTGPVRPDVLRAAATALLHRHPHLAAGFRHLGLPAPVQVVPGRIHVPWREIDLADLADDVRAGRLRRELADDRRRKFDPASPPLLRFTLVRMADDDFRLVFTNHHILLDGWSVPLLMAELLTLYRAGADPAGLPHVPPYRRYLEWLGHQDPGAALEAWRVALRGLPQPTRLVPATSVRDVPVPPASIQARLTAAATAALTERARALGITLNTVLQSLWGVLLSRVTNSGDVVFGATVTVRPPELPGSDRMLGLFINTVPVRVRVDPAESFGGLLTRVQREQAALVGCHHVGLTEIQRQAGLGDLFDTHVVFENYPVDNRAVTADHAVRVTGFGGSGGDASHYTVGLLGIPGRELVLRLSYRPDLLPEDAARRLLDRFVRLLGDVTADSDVPVCRVDLLSESECGLLASWNDTAG</sequence>
<evidence type="ECO:0000256" key="5">
    <source>
        <dbReference type="ARBA" id="ARBA00022737"/>
    </source>
</evidence>
<reference evidence="8 9" key="1">
    <citation type="submission" date="2019-03" db="EMBL/GenBank/DDBJ databases">
        <title>Genomic Encyclopedia of Archaeal and Bacterial Type Strains, Phase II (KMG-II): from individual species to whole genera.</title>
        <authorList>
            <person name="Goeker M."/>
        </authorList>
    </citation>
    <scope>NUCLEOTIDE SEQUENCE [LARGE SCALE GENOMIC DNA]</scope>
    <source>
        <strain evidence="8 9">DSM 45499</strain>
    </source>
</reference>
<dbReference type="InterPro" id="IPR009081">
    <property type="entry name" value="PP-bd_ACP"/>
</dbReference>
<dbReference type="Pfam" id="PF13193">
    <property type="entry name" value="AMP-binding_C"/>
    <property type="match status" value="1"/>
</dbReference>
<dbReference type="Proteomes" id="UP000294927">
    <property type="component" value="Unassembled WGS sequence"/>
</dbReference>
<dbReference type="GO" id="GO:0005829">
    <property type="term" value="C:cytosol"/>
    <property type="evidence" value="ECO:0007669"/>
    <property type="project" value="TreeGrafter"/>
</dbReference>
<evidence type="ECO:0000256" key="4">
    <source>
        <dbReference type="ARBA" id="ARBA00022553"/>
    </source>
</evidence>
<comment type="cofactor">
    <cofactor evidence="1">
        <name>pantetheine 4'-phosphate</name>
        <dbReference type="ChEBI" id="CHEBI:47942"/>
    </cofactor>
</comment>
<dbReference type="FunFam" id="3.40.50.12780:FF:000012">
    <property type="entry name" value="Non-ribosomal peptide synthetase"/>
    <property type="match status" value="1"/>
</dbReference>
<dbReference type="SUPFAM" id="SSF47336">
    <property type="entry name" value="ACP-like"/>
    <property type="match status" value="1"/>
</dbReference>
<gene>
    <name evidence="8" type="ORF">CLV71_1402</name>
</gene>
<keyword evidence="9" id="KW-1185">Reference proteome</keyword>
<dbReference type="Gene3D" id="1.10.1200.10">
    <property type="entry name" value="ACP-like"/>
    <property type="match status" value="1"/>
</dbReference>
<proteinExistence type="inferred from homology"/>
<dbReference type="PROSITE" id="PS50075">
    <property type="entry name" value="CARRIER"/>
    <property type="match status" value="1"/>
</dbReference>
<dbReference type="InterPro" id="IPR025110">
    <property type="entry name" value="AMP-bd_C"/>
</dbReference>
<dbReference type="GO" id="GO:0031177">
    <property type="term" value="F:phosphopantetheine binding"/>
    <property type="evidence" value="ECO:0007669"/>
    <property type="project" value="InterPro"/>
</dbReference>
<evidence type="ECO:0000256" key="6">
    <source>
        <dbReference type="ARBA" id="ARBA00023194"/>
    </source>
</evidence>
<dbReference type="Gene3D" id="2.30.38.10">
    <property type="entry name" value="Luciferase, Domain 3"/>
    <property type="match status" value="1"/>
</dbReference>
<dbReference type="PROSITE" id="PS00455">
    <property type="entry name" value="AMP_BINDING"/>
    <property type="match status" value="1"/>
</dbReference>
<dbReference type="OrthoDB" id="2472181at2"/>
<dbReference type="PANTHER" id="PTHR45527:SF1">
    <property type="entry name" value="FATTY ACID SYNTHASE"/>
    <property type="match status" value="1"/>
</dbReference>
<dbReference type="Gene3D" id="3.30.559.30">
    <property type="entry name" value="Nonribosomal peptide synthetase, condensation domain"/>
    <property type="match status" value="3"/>
</dbReference>
<dbReference type="FunFam" id="1.10.1200.10:FF:000005">
    <property type="entry name" value="Nonribosomal peptide synthetase 1"/>
    <property type="match status" value="1"/>
</dbReference>
<keyword evidence="5" id="KW-0677">Repeat</keyword>
<dbReference type="PANTHER" id="PTHR45527">
    <property type="entry name" value="NONRIBOSOMAL PEPTIDE SYNTHETASE"/>
    <property type="match status" value="1"/>
</dbReference>
<dbReference type="FunFam" id="2.30.38.10:FF:000001">
    <property type="entry name" value="Non-ribosomal peptide synthetase PvdI"/>
    <property type="match status" value="1"/>
</dbReference>
<accession>A0A4R7UNI6</accession>
<dbReference type="RefSeq" id="WP_133909531.1">
    <property type="nucleotide sequence ID" value="NZ_SOCP01000040.1"/>
</dbReference>
<dbReference type="SUPFAM" id="SSF52777">
    <property type="entry name" value="CoA-dependent acyltransferases"/>
    <property type="match status" value="6"/>
</dbReference>
<dbReference type="PROSITE" id="PS00012">
    <property type="entry name" value="PHOSPHOPANTETHEINE"/>
    <property type="match status" value="1"/>
</dbReference>
<feature type="domain" description="Carrier" evidence="7">
    <location>
        <begin position="958"/>
        <end position="1032"/>
    </location>
</feature>
<keyword evidence="4" id="KW-0597">Phosphoprotein</keyword>
<dbReference type="Gene3D" id="3.30.559.10">
    <property type="entry name" value="Chloramphenicol acetyltransferase-like domain"/>
    <property type="match status" value="3"/>
</dbReference>
<dbReference type="InterPro" id="IPR010071">
    <property type="entry name" value="AA_adenyl_dom"/>
</dbReference>
<dbReference type="InterPro" id="IPR020845">
    <property type="entry name" value="AMP-binding_CS"/>
</dbReference>
<evidence type="ECO:0000256" key="3">
    <source>
        <dbReference type="ARBA" id="ARBA00022450"/>
    </source>
</evidence>
<comment type="caution">
    <text evidence="8">The sequence shown here is derived from an EMBL/GenBank/DDBJ whole genome shotgun (WGS) entry which is preliminary data.</text>
</comment>
<protein>
    <submittedName>
        <fullName evidence="8">Non-ribosomal peptide synthase protein (TIGR01720 family)/amino acid adenylation domain-containing protein</fullName>
    </submittedName>
</protein>
<dbReference type="Pfam" id="PF00550">
    <property type="entry name" value="PP-binding"/>
    <property type="match status" value="1"/>
</dbReference>
<dbReference type="GO" id="GO:0017000">
    <property type="term" value="P:antibiotic biosynthetic process"/>
    <property type="evidence" value="ECO:0007669"/>
    <property type="project" value="UniProtKB-KW"/>
</dbReference>
<evidence type="ECO:0000256" key="2">
    <source>
        <dbReference type="ARBA" id="ARBA00006432"/>
    </source>
</evidence>
<dbReference type="SMART" id="SM01294">
    <property type="entry name" value="PKS_PP_betabranch"/>
    <property type="match status" value="1"/>
</dbReference>
<dbReference type="InterPro" id="IPR023213">
    <property type="entry name" value="CAT-like_dom_sf"/>
</dbReference>
<dbReference type="Pfam" id="PF00668">
    <property type="entry name" value="Condensation"/>
    <property type="match status" value="3"/>
</dbReference>
<dbReference type="FunFam" id="3.40.50.980:FF:000001">
    <property type="entry name" value="Non-ribosomal peptide synthetase"/>
    <property type="match status" value="1"/>
</dbReference>
<dbReference type="FunFam" id="3.30.300.30:FF:000010">
    <property type="entry name" value="Enterobactin synthetase component F"/>
    <property type="match status" value="1"/>
</dbReference>
<dbReference type="GO" id="GO:0043041">
    <property type="term" value="P:amino acid activation for nonribosomal peptide biosynthetic process"/>
    <property type="evidence" value="ECO:0007669"/>
    <property type="project" value="TreeGrafter"/>
</dbReference>
<dbReference type="SMART" id="SM00823">
    <property type="entry name" value="PKS_PP"/>
    <property type="match status" value="1"/>
</dbReference>
<evidence type="ECO:0000313" key="8">
    <source>
        <dbReference type="EMBL" id="TDV34269.1"/>
    </source>
</evidence>
<dbReference type="InterPro" id="IPR000873">
    <property type="entry name" value="AMP-dep_synth/lig_dom"/>
</dbReference>
<dbReference type="Pfam" id="PF00501">
    <property type="entry name" value="AMP-binding"/>
    <property type="match status" value="1"/>
</dbReference>
<dbReference type="NCBIfam" id="TIGR01733">
    <property type="entry name" value="AA-adenyl-dom"/>
    <property type="match status" value="1"/>
</dbReference>
<keyword evidence="6" id="KW-0045">Antibiotic biosynthesis</keyword>
<dbReference type="SUPFAM" id="SSF56801">
    <property type="entry name" value="Acetyl-CoA synthetase-like"/>
    <property type="match status" value="1"/>
</dbReference>
<dbReference type="InterPro" id="IPR045851">
    <property type="entry name" value="AMP-bd_C_sf"/>
</dbReference>
<dbReference type="InterPro" id="IPR006162">
    <property type="entry name" value="Ppantetheine_attach_site"/>
</dbReference>
<evidence type="ECO:0000256" key="1">
    <source>
        <dbReference type="ARBA" id="ARBA00001957"/>
    </source>
</evidence>
<feature type="non-terminal residue" evidence="8">
    <location>
        <position position="1963"/>
    </location>
</feature>
<keyword evidence="3" id="KW-0596">Phosphopantetheine</keyword>